<comment type="caution">
    <text evidence="2">The sequence shown here is derived from an EMBL/GenBank/DDBJ whole genome shotgun (WGS) entry which is preliminary data.</text>
</comment>
<name>A0A316WGJ7_9FLAO</name>
<gene>
    <name evidence="2" type="ORF">C1634_019595</name>
</gene>
<accession>A0A316WGJ7</accession>
<dbReference type="AlphaFoldDB" id="A0A316WGJ7"/>
<evidence type="ECO:0000313" key="3">
    <source>
        <dbReference type="Proteomes" id="UP000236413"/>
    </source>
</evidence>
<organism evidence="2 3">
    <name type="scientific">Chryseobacterium viscerum</name>
    <dbReference type="NCBI Taxonomy" id="1037377"/>
    <lineage>
        <taxon>Bacteria</taxon>
        <taxon>Pseudomonadati</taxon>
        <taxon>Bacteroidota</taxon>
        <taxon>Flavobacteriia</taxon>
        <taxon>Flavobacteriales</taxon>
        <taxon>Weeksellaceae</taxon>
        <taxon>Chryseobacterium group</taxon>
        <taxon>Chryseobacterium</taxon>
    </lineage>
</organism>
<sequence>MLFLFKINKHMKTLLFPLLLISAVLTAQKREKLIPIPKTDTVKILKNGKFPGYLALKSDQPEQGFYKMLIKKPGDTALYLALKEPGKDHSQYKILNAITPDKLQVNPKKLIPSK</sequence>
<feature type="signal peptide" evidence="1">
    <location>
        <begin position="1"/>
        <end position="27"/>
    </location>
</feature>
<dbReference type="EMBL" id="PPEG02000008">
    <property type="protein sequence ID" value="PWN59513.1"/>
    <property type="molecule type" value="Genomic_DNA"/>
</dbReference>
<dbReference type="Proteomes" id="UP000236413">
    <property type="component" value="Unassembled WGS sequence"/>
</dbReference>
<reference evidence="2 3" key="1">
    <citation type="submission" date="2018-04" db="EMBL/GenBank/DDBJ databases">
        <title>Chryseobacterium oncorhynchi 701B-08T from rainbow trout, and Chryseobacterium viscerum 687B-08T from diseased fish.</title>
        <authorList>
            <person name="Jeong J.-J."/>
            <person name="Lee Y.J."/>
            <person name="Pathiraja D."/>
            <person name="Park B."/>
            <person name="Choi I.-G."/>
            <person name="Kim K.D."/>
        </authorList>
    </citation>
    <scope>NUCLEOTIDE SEQUENCE [LARGE SCALE GENOMIC DNA]</scope>
    <source>
        <strain evidence="2 3">687B-08</strain>
    </source>
</reference>
<proteinExistence type="predicted"/>
<keyword evidence="1" id="KW-0732">Signal</keyword>
<evidence type="ECO:0000313" key="2">
    <source>
        <dbReference type="EMBL" id="PWN59513.1"/>
    </source>
</evidence>
<evidence type="ECO:0000256" key="1">
    <source>
        <dbReference type="SAM" id="SignalP"/>
    </source>
</evidence>
<feature type="chain" id="PRO_5016447323" evidence="1">
    <location>
        <begin position="28"/>
        <end position="114"/>
    </location>
</feature>
<protein>
    <submittedName>
        <fullName evidence="2">Uncharacterized protein</fullName>
    </submittedName>
</protein>